<sequence length="111" mass="11877">MPGYSTPLYWRGHRFSIASGNLARAVKRANRGATASELLSTALLDRDAAVLFGNRPSMDELSELAAVLYDDALDALPQDADPVELTPRERATRATAALLASGHRLDDGPGE</sequence>
<reference evidence="1" key="1">
    <citation type="submission" date="2021-05" db="EMBL/GenBank/DDBJ databases">
        <title>Novel Bacillus species.</title>
        <authorList>
            <person name="Liu G."/>
        </authorList>
    </citation>
    <scope>NUCLEOTIDE SEQUENCE</scope>
    <source>
        <strain evidence="1">FJAT-50051</strain>
    </source>
</reference>
<evidence type="ECO:0000313" key="1">
    <source>
        <dbReference type="EMBL" id="MBS4183725.1"/>
    </source>
</evidence>
<organism evidence="1">
    <name type="scientific">Neobacillus citreus</name>
    <dbReference type="NCBI Taxonomy" id="2833578"/>
    <lineage>
        <taxon>Bacteria</taxon>
        <taxon>Bacillati</taxon>
        <taxon>Bacillota</taxon>
        <taxon>Bacilli</taxon>
        <taxon>Bacillales</taxon>
        <taxon>Bacillaceae</taxon>
        <taxon>Neobacillus</taxon>
    </lineage>
</organism>
<name>A0A942T1H8_9BACI</name>
<dbReference type="EMBL" id="JAGYPE010000003">
    <property type="protein sequence ID" value="MBS4183725.1"/>
    <property type="molecule type" value="Genomic_DNA"/>
</dbReference>
<accession>A0A942T1H8</accession>
<comment type="caution">
    <text evidence="1">The sequence shown here is derived from an EMBL/GenBank/DDBJ whole genome shotgun (WGS) entry which is preliminary data.</text>
</comment>
<gene>
    <name evidence="1" type="ORF">KHB02_20240</name>
</gene>
<protein>
    <submittedName>
        <fullName evidence="1">Uncharacterized protein</fullName>
    </submittedName>
</protein>
<dbReference type="AlphaFoldDB" id="A0A942T1H8"/>
<proteinExistence type="predicted"/>